<gene>
    <name evidence="12" type="ORF">A2717_03415</name>
</gene>
<evidence type="ECO:0000256" key="7">
    <source>
        <dbReference type="ARBA" id="ARBA00023027"/>
    </source>
</evidence>
<proteinExistence type="inferred from homology"/>
<evidence type="ECO:0000256" key="3">
    <source>
        <dbReference type="ARBA" id="ARBA00004947"/>
    </source>
</evidence>
<protein>
    <recommendedName>
        <fullName evidence="6 10">UDP-glucose 4-epimerase</fullName>
        <ecNumber evidence="5 10">5.1.3.2</ecNumber>
    </recommendedName>
</protein>
<comment type="pathway">
    <text evidence="3 10">Carbohydrate metabolism; galactose metabolism.</text>
</comment>
<dbReference type="GO" id="GO:0003978">
    <property type="term" value="F:UDP-glucose 4-epimerase activity"/>
    <property type="evidence" value="ECO:0007669"/>
    <property type="project" value="UniProtKB-UniRule"/>
</dbReference>
<evidence type="ECO:0000256" key="8">
    <source>
        <dbReference type="ARBA" id="ARBA00023235"/>
    </source>
</evidence>
<dbReference type="InterPro" id="IPR001509">
    <property type="entry name" value="Epimerase_deHydtase"/>
</dbReference>
<dbReference type="InterPro" id="IPR036291">
    <property type="entry name" value="NAD(P)-bd_dom_sf"/>
</dbReference>
<evidence type="ECO:0000256" key="2">
    <source>
        <dbReference type="ARBA" id="ARBA00001911"/>
    </source>
</evidence>
<accession>A0A1F5N7M0</accession>
<evidence type="ECO:0000256" key="4">
    <source>
        <dbReference type="ARBA" id="ARBA00007637"/>
    </source>
</evidence>
<dbReference type="Gene3D" id="3.40.50.720">
    <property type="entry name" value="NAD(P)-binding Rossmann-like Domain"/>
    <property type="match status" value="1"/>
</dbReference>
<name>A0A1F5N7M0_9BACT</name>
<evidence type="ECO:0000313" key="12">
    <source>
        <dbReference type="EMBL" id="OGE73656.1"/>
    </source>
</evidence>
<organism evidence="12 13">
    <name type="scientific">Candidatus Doudnabacteria bacterium RIFCSPHIGHO2_01_FULL_41_86</name>
    <dbReference type="NCBI Taxonomy" id="1817821"/>
    <lineage>
        <taxon>Bacteria</taxon>
        <taxon>Candidatus Doudnaibacteriota</taxon>
    </lineage>
</organism>
<reference evidence="12 13" key="1">
    <citation type="journal article" date="2016" name="Nat. Commun.">
        <title>Thousands of microbial genomes shed light on interconnected biogeochemical processes in an aquifer system.</title>
        <authorList>
            <person name="Anantharaman K."/>
            <person name="Brown C.T."/>
            <person name="Hug L.A."/>
            <person name="Sharon I."/>
            <person name="Castelle C.J."/>
            <person name="Probst A.J."/>
            <person name="Thomas B.C."/>
            <person name="Singh A."/>
            <person name="Wilkins M.J."/>
            <person name="Karaoz U."/>
            <person name="Brodie E.L."/>
            <person name="Williams K.H."/>
            <person name="Hubbard S.S."/>
            <person name="Banfield J.F."/>
        </authorList>
    </citation>
    <scope>NUCLEOTIDE SEQUENCE [LARGE SCALE GENOMIC DNA]</scope>
</reference>
<keyword evidence="7 10" id="KW-0520">NAD</keyword>
<dbReference type="Proteomes" id="UP000177610">
    <property type="component" value="Unassembled WGS sequence"/>
</dbReference>
<feature type="domain" description="NAD-dependent epimerase/dehydratase" evidence="11">
    <location>
        <begin position="8"/>
        <end position="255"/>
    </location>
</feature>
<comment type="caution">
    <text evidence="12">The sequence shown here is derived from an EMBL/GenBank/DDBJ whole genome shotgun (WGS) entry which is preliminary data.</text>
</comment>
<dbReference type="EC" id="5.1.3.2" evidence="5 10"/>
<evidence type="ECO:0000256" key="1">
    <source>
        <dbReference type="ARBA" id="ARBA00000083"/>
    </source>
</evidence>
<dbReference type="InterPro" id="IPR005886">
    <property type="entry name" value="UDP_G4E"/>
</dbReference>
<dbReference type="SUPFAM" id="SSF51735">
    <property type="entry name" value="NAD(P)-binding Rossmann-fold domains"/>
    <property type="match status" value="1"/>
</dbReference>
<dbReference type="PANTHER" id="PTHR43725">
    <property type="entry name" value="UDP-GLUCOSE 4-EPIMERASE"/>
    <property type="match status" value="1"/>
</dbReference>
<dbReference type="UniPathway" id="UPA00214"/>
<evidence type="ECO:0000256" key="9">
    <source>
        <dbReference type="ARBA" id="ARBA00023277"/>
    </source>
</evidence>
<evidence type="ECO:0000313" key="13">
    <source>
        <dbReference type="Proteomes" id="UP000177610"/>
    </source>
</evidence>
<dbReference type="AlphaFoldDB" id="A0A1F5N7M0"/>
<dbReference type="PANTHER" id="PTHR43725:SF53">
    <property type="entry name" value="UDP-ARABINOSE 4-EPIMERASE 1"/>
    <property type="match status" value="1"/>
</dbReference>
<keyword evidence="8 10" id="KW-0413">Isomerase</keyword>
<evidence type="ECO:0000256" key="5">
    <source>
        <dbReference type="ARBA" id="ARBA00013189"/>
    </source>
</evidence>
<dbReference type="Pfam" id="PF01370">
    <property type="entry name" value="Epimerase"/>
    <property type="match status" value="1"/>
</dbReference>
<evidence type="ECO:0000259" key="11">
    <source>
        <dbReference type="Pfam" id="PF01370"/>
    </source>
</evidence>
<dbReference type="NCBIfam" id="TIGR01179">
    <property type="entry name" value="galE"/>
    <property type="match status" value="1"/>
</dbReference>
<dbReference type="CDD" id="cd05247">
    <property type="entry name" value="UDP_G4E_1_SDR_e"/>
    <property type="match status" value="1"/>
</dbReference>
<dbReference type="STRING" id="1817821.A2717_03415"/>
<dbReference type="EMBL" id="MFEH01000005">
    <property type="protein sequence ID" value="OGE73656.1"/>
    <property type="molecule type" value="Genomic_DNA"/>
</dbReference>
<dbReference type="GO" id="GO:0006012">
    <property type="term" value="P:galactose metabolic process"/>
    <property type="evidence" value="ECO:0007669"/>
    <property type="project" value="UniProtKB-UniPathway"/>
</dbReference>
<keyword evidence="9 10" id="KW-0119">Carbohydrate metabolism</keyword>
<comment type="cofactor">
    <cofactor evidence="2 10">
        <name>NAD(+)</name>
        <dbReference type="ChEBI" id="CHEBI:57540"/>
    </cofactor>
</comment>
<evidence type="ECO:0000256" key="6">
    <source>
        <dbReference type="ARBA" id="ARBA00018569"/>
    </source>
</evidence>
<comment type="similarity">
    <text evidence="4 10">Belongs to the NAD(P)-dependent epimerase/dehydratase family.</text>
</comment>
<dbReference type="Gene3D" id="3.90.25.10">
    <property type="entry name" value="UDP-galactose 4-epimerase, domain 1"/>
    <property type="match status" value="1"/>
</dbReference>
<comment type="subunit">
    <text evidence="10">Homodimer.</text>
</comment>
<evidence type="ECO:0000256" key="10">
    <source>
        <dbReference type="RuleBase" id="RU366046"/>
    </source>
</evidence>
<comment type="catalytic activity">
    <reaction evidence="1 10">
        <text>UDP-alpha-D-glucose = UDP-alpha-D-galactose</text>
        <dbReference type="Rhea" id="RHEA:22168"/>
        <dbReference type="ChEBI" id="CHEBI:58885"/>
        <dbReference type="ChEBI" id="CHEBI:66914"/>
        <dbReference type="EC" id="5.1.3.2"/>
    </reaction>
</comment>
<sequence length="337" mass="37598">MDSPKQKILVTGGAGYIGSHTVKLLQSIGKEVIVLDNLSAGHSNAINCQLIVGDLSDKKLLDKIFDDHEIDSVIHFANSIIVEESVLFPNRYFDNNVNNGRNLLDAMVSHKVTKLVYSSSAAIYGEPHYVPIDEEHPKKPVNPYGETKLVFEKILKWYHEAFGLSSISLRYFNACGGSTDARIGESHPVESHLIPKILQVAAKQQEVLKIFGNDYPTFDGTCVRDYIHVEDLATAHNLALHKLDSDQGVFAYNVGTGKGRSVNEIVNTCVEVTKRMIPIEYSPRRPGDPAVLVADPTKIQTELGFNPIYSDVETIIKTAWAWHQKLLVEKQREFETK</sequence>